<dbReference type="SUPFAM" id="SSF53448">
    <property type="entry name" value="Nucleotide-diphospho-sugar transferases"/>
    <property type="match status" value="1"/>
</dbReference>
<dbReference type="EMBL" id="JAUKPO010000040">
    <property type="protein sequence ID" value="MDO1451021.1"/>
    <property type="molecule type" value="Genomic_DNA"/>
</dbReference>
<dbReference type="RefSeq" id="WP_302041821.1">
    <property type="nucleotide sequence ID" value="NZ_JAUKPO010000040.1"/>
</dbReference>
<dbReference type="CDD" id="cd00761">
    <property type="entry name" value="Glyco_tranf_GTA_type"/>
    <property type="match status" value="1"/>
</dbReference>
<dbReference type="InterPro" id="IPR050834">
    <property type="entry name" value="Glycosyltransf_2"/>
</dbReference>
<dbReference type="PANTHER" id="PTHR43685:SF2">
    <property type="entry name" value="GLYCOSYLTRANSFERASE 2-LIKE DOMAIN-CONTAINING PROTEIN"/>
    <property type="match status" value="1"/>
</dbReference>
<name>A0ABT8RFY3_9BACT</name>
<reference evidence="2" key="1">
    <citation type="submission" date="2023-07" db="EMBL/GenBank/DDBJ databases">
        <title>The genome sequence of Rhodocytophaga aerolata KACC 12507.</title>
        <authorList>
            <person name="Zhang X."/>
        </authorList>
    </citation>
    <scope>NUCLEOTIDE SEQUENCE</scope>
    <source>
        <strain evidence="2">KACC 12507</strain>
    </source>
</reference>
<dbReference type="PANTHER" id="PTHR43685">
    <property type="entry name" value="GLYCOSYLTRANSFERASE"/>
    <property type="match status" value="1"/>
</dbReference>
<protein>
    <submittedName>
        <fullName evidence="2">Glycosyltransferase family 2 protein</fullName>
        <ecNumber evidence="2">2.4.-.-</ecNumber>
    </submittedName>
</protein>
<dbReference type="EC" id="2.4.-.-" evidence="2"/>
<keyword evidence="2" id="KW-0808">Transferase</keyword>
<evidence type="ECO:0000313" key="3">
    <source>
        <dbReference type="Proteomes" id="UP001168528"/>
    </source>
</evidence>
<dbReference type="Gene3D" id="3.90.550.10">
    <property type="entry name" value="Spore Coat Polysaccharide Biosynthesis Protein SpsA, Chain A"/>
    <property type="match status" value="1"/>
</dbReference>
<keyword evidence="3" id="KW-1185">Reference proteome</keyword>
<evidence type="ECO:0000259" key="1">
    <source>
        <dbReference type="Pfam" id="PF00535"/>
    </source>
</evidence>
<accession>A0ABT8RFY3</accession>
<dbReference type="GO" id="GO:0016757">
    <property type="term" value="F:glycosyltransferase activity"/>
    <property type="evidence" value="ECO:0007669"/>
    <property type="project" value="UniProtKB-KW"/>
</dbReference>
<evidence type="ECO:0000313" key="2">
    <source>
        <dbReference type="EMBL" id="MDO1451021.1"/>
    </source>
</evidence>
<organism evidence="2 3">
    <name type="scientific">Rhodocytophaga aerolata</name>
    <dbReference type="NCBI Taxonomy" id="455078"/>
    <lineage>
        <taxon>Bacteria</taxon>
        <taxon>Pseudomonadati</taxon>
        <taxon>Bacteroidota</taxon>
        <taxon>Cytophagia</taxon>
        <taxon>Cytophagales</taxon>
        <taxon>Rhodocytophagaceae</taxon>
        <taxon>Rhodocytophaga</taxon>
    </lineage>
</organism>
<gene>
    <name evidence="2" type="ORF">Q0590_32400</name>
</gene>
<comment type="caution">
    <text evidence="2">The sequence shown here is derived from an EMBL/GenBank/DDBJ whole genome shotgun (WGS) entry which is preliminary data.</text>
</comment>
<dbReference type="InterPro" id="IPR001173">
    <property type="entry name" value="Glyco_trans_2-like"/>
</dbReference>
<dbReference type="Pfam" id="PF00535">
    <property type="entry name" value="Glycos_transf_2"/>
    <property type="match status" value="1"/>
</dbReference>
<dbReference type="InterPro" id="IPR029044">
    <property type="entry name" value="Nucleotide-diphossugar_trans"/>
</dbReference>
<sequence length="315" mass="35761">MFSDQKHPISFIIPAYNCQQTLAETVNSICDGNFMEGDEVIIVNDASSDNTLEIAKELQSKFPAIKILKHKINKGTAAAARNTGIENAQNDLIFCLDSDNVLVSGSINLLKQYMLSTNADAAAFGEIHFFTTVSEQIKEIVYKTVFKSGEFTLADALSTYYSIGHSGNYLFTKKSWLKAGRYFEPFLINQTLDSWTFTIYQLGTGTKLVKLKETYYLHRRVANSHWEREIKKGNVSIAGLYAIIPFLDLIEDDDVEYILSKEGRYHWVDELQKRPIRLKSGMKGTPSVEFIQIKKKANKKSLKGLIKRLLQRFTL</sequence>
<keyword evidence="2" id="KW-0328">Glycosyltransferase</keyword>
<dbReference type="Proteomes" id="UP001168528">
    <property type="component" value="Unassembled WGS sequence"/>
</dbReference>
<feature type="domain" description="Glycosyltransferase 2-like" evidence="1">
    <location>
        <begin position="10"/>
        <end position="141"/>
    </location>
</feature>
<proteinExistence type="predicted"/>